<sequence length="263" mass="28254">MTDDSEGLQTRHLVLSYGRRRVIEDVSLSVEPGRLTIILGPNGCGKSTLLRALAGQIRPDAGAVLLAGRPLRHIGARALARRVGFLPQAPLAPEGITVSALVRLGRHPHRGPLSAWSAADRAACDRALAATGMSGLSAAPLDALSGGQRQRAWIAMSLAQETPTLLLDEPTTYLDLAHQIDVLETLHAMTRQGRTVLAVLHDLQLAARYADRLILLHEGRLKAEGTPAEVLTAARVEDVFGLPVRLLDDPETGRPLPIPRRRA</sequence>
<keyword evidence="5" id="KW-0410">Iron transport</keyword>
<dbReference type="PROSITE" id="PS00211">
    <property type="entry name" value="ABC_TRANSPORTER_1"/>
    <property type="match status" value="1"/>
</dbReference>
<keyword evidence="6" id="KW-0547">Nucleotide-binding</keyword>
<keyword evidence="13" id="KW-1185">Reference proteome</keyword>
<dbReference type="GO" id="GO:0005524">
    <property type="term" value="F:ATP binding"/>
    <property type="evidence" value="ECO:0007669"/>
    <property type="project" value="UniProtKB-KW"/>
</dbReference>
<evidence type="ECO:0000256" key="2">
    <source>
        <dbReference type="ARBA" id="ARBA00005417"/>
    </source>
</evidence>
<dbReference type="Proteomes" id="UP000244810">
    <property type="component" value="Unassembled WGS sequence"/>
</dbReference>
<keyword evidence="10" id="KW-0472">Membrane</keyword>
<comment type="similarity">
    <text evidence="2">Belongs to the ABC transporter superfamily.</text>
</comment>
<proteinExistence type="inferred from homology"/>
<keyword evidence="9" id="KW-0406">Ion transport</keyword>
<evidence type="ECO:0000256" key="4">
    <source>
        <dbReference type="ARBA" id="ARBA00022475"/>
    </source>
</evidence>
<gene>
    <name evidence="12" type="ORF">DDE23_19690</name>
</gene>
<comment type="subcellular location">
    <subcellularLocation>
        <location evidence="1">Cell membrane</location>
        <topology evidence="1">Peripheral membrane protein</topology>
    </subcellularLocation>
</comment>
<dbReference type="Gene3D" id="3.40.50.300">
    <property type="entry name" value="P-loop containing nucleotide triphosphate hydrolases"/>
    <property type="match status" value="1"/>
</dbReference>
<dbReference type="PANTHER" id="PTHR42771:SF2">
    <property type="entry name" value="IRON(3+)-HYDROXAMATE IMPORT ATP-BINDING PROTEIN FHUC"/>
    <property type="match status" value="1"/>
</dbReference>
<evidence type="ECO:0000313" key="12">
    <source>
        <dbReference type="EMBL" id="PVE45730.1"/>
    </source>
</evidence>
<dbReference type="Pfam" id="PF00005">
    <property type="entry name" value="ABC_tran"/>
    <property type="match status" value="1"/>
</dbReference>
<protein>
    <recommendedName>
        <fullName evidence="11">ABC transporter domain-containing protein</fullName>
    </recommendedName>
</protein>
<comment type="caution">
    <text evidence="12">The sequence shown here is derived from an EMBL/GenBank/DDBJ whole genome shotgun (WGS) entry which is preliminary data.</text>
</comment>
<dbReference type="PANTHER" id="PTHR42771">
    <property type="entry name" value="IRON(3+)-HYDROXAMATE IMPORT ATP-BINDING PROTEIN FHUC"/>
    <property type="match status" value="1"/>
</dbReference>
<evidence type="ECO:0000313" key="13">
    <source>
        <dbReference type="Proteomes" id="UP000244810"/>
    </source>
</evidence>
<dbReference type="SMART" id="SM00382">
    <property type="entry name" value="AAA"/>
    <property type="match status" value="1"/>
</dbReference>
<name>A0A2T7UM02_9RHOB</name>
<dbReference type="AlphaFoldDB" id="A0A2T7UM02"/>
<dbReference type="InterPro" id="IPR003593">
    <property type="entry name" value="AAA+_ATPase"/>
</dbReference>
<dbReference type="InterPro" id="IPR017871">
    <property type="entry name" value="ABC_transporter-like_CS"/>
</dbReference>
<evidence type="ECO:0000256" key="1">
    <source>
        <dbReference type="ARBA" id="ARBA00004202"/>
    </source>
</evidence>
<dbReference type="SUPFAM" id="SSF52540">
    <property type="entry name" value="P-loop containing nucleoside triphosphate hydrolases"/>
    <property type="match status" value="1"/>
</dbReference>
<dbReference type="GO" id="GO:0016887">
    <property type="term" value="F:ATP hydrolysis activity"/>
    <property type="evidence" value="ECO:0007669"/>
    <property type="project" value="InterPro"/>
</dbReference>
<feature type="domain" description="ABC transporter" evidence="11">
    <location>
        <begin position="8"/>
        <end position="243"/>
    </location>
</feature>
<dbReference type="RefSeq" id="WP_107754177.1">
    <property type="nucleotide sequence ID" value="NZ_QBKF01000012.1"/>
</dbReference>
<evidence type="ECO:0000256" key="5">
    <source>
        <dbReference type="ARBA" id="ARBA00022496"/>
    </source>
</evidence>
<evidence type="ECO:0000256" key="6">
    <source>
        <dbReference type="ARBA" id="ARBA00022741"/>
    </source>
</evidence>
<reference evidence="12 13" key="1">
    <citation type="journal article" date="2011" name="Syst. Appl. Microbiol.">
        <title>Defluviimonas denitrificans gen. nov., sp. nov., and Pararhodobacter aggregans gen. nov., sp. nov., non-phototrophic Rhodobacteraceae from the biofilter of a marine aquaculture.</title>
        <authorList>
            <person name="Foesel B.U."/>
            <person name="Drake H.L."/>
            <person name="Schramm A."/>
        </authorList>
    </citation>
    <scope>NUCLEOTIDE SEQUENCE [LARGE SCALE GENOMIC DNA]</scope>
    <source>
        <strain evidence="12 13">D1-19</strain>
    </source>
</reference>
<keyword evidence="3" id="KW-0813">Transport</keyword>
<evidence type="ECO:0000256" key="3">
    <source>
        <dbReference type="ARBA" id="ARBA00022448"/>
    </source>
</evidence>
<keyword evidence="8" id="KW-0408">Iron</keyword>
<dbReference type="CDD" id="cd03214">
    <property type="entry name" value="ABC_Iron-Siderophores_B12_Hemin"/>
    <property type="match status" value="1"/>
</dbReference>
<keyword evidence="7" id="KW-0067">ATP-binding</keyword>
<dbReference type="InterPro" id="IPR027417">
    <property type="entry name" value="P-loop_NTPase"/>
</dbReference>
<organism evidence="12 13">
    <name type="scientific">Pararhodobacter aggregans</name>
    <dbReference type="NCBI Taxonomy" id="404875"/>
    <lineage>
        <taxon>Bacteria</taxon>
        <taxon>Pseudomonadati</taxon>
        <taxon>Pseudomonadota</taxon>
        <taxon>Alphaproteobacteria</taxon>
        <taxon>Rhodobacterales</taxon>
        <taxon>Paracoccaceae</taxon>
        <taxon>Pararhodobacter</taxon>
    </lineage>
</organism>
<dbReference type="EMBL" id="QDDR01000012">
    <property type="protein sequence ID" value="PVE45730.1"/>
    <property type="molecule type" value="Genomic_DNA"/>
</dbReference>
<evidence type="ECO:0000256" key="9">
    <source>
        <dbReference type="ARBA" id="ARBA00023065"/>
    </source>
</evidence>
<evidence type="ECO:0000256" key="10">
    <source>
        <dbReference type="ARBA" id="ARBA00023136"/>
    </source>
</evidence>
<dbReference type="GO" id="GO:0005886">
    <property type="term" value="C:plasma membrane"/>
    <property type="evidence" value="ECO:0007669"/>
    <property type="project" value="UniProtKB-SubCell"/>
</dbReference>
<accession>A0A2T7UM02</accession>
<keyword evidence="4" id="KW-1003">Cell membrane</keyword>
<dbReference type="GO" id="GO:0006826">
    <property type="term" value="P:iron ion transport"/>
    <property type="evidence" value="ECO:0007669"/>
    <property type="project" value="UniProtKB-KW"/>
</dbReference>
<evidence type="ECO:0000256" key="8">
    <source>
        <dbReference type="ARBA" id="ARBA00023004"/>
    </source>
</evidence>
<evidence type="ECO:0000259" key="11">
    <source>
        <dbReference type="PROSITE" id="PS50893"/>
    </source>
</evidence>
<evidence type="ECO:0000256" key="7">
    <source>
        <dbReference type="ARBA" id="ARBA00022840"/>
    </source>
</evidence>
<dbReference type="InterPro" id="IPR003439">
    <property type="entry name" value="ABC_transporter-like_ATP-bd"/>
</dbReference>
<dbReference type="PROSITE" id="PS50893">
    <property type="entry name" value="ABC_TRANSPORTER_2"/>
    <property type="match status" value="1"/>
</dbReference>
<dbReference type="InterPro" id="IPR051535">
    <property type="entry name" value="Siderophore_ABC-ATPase"/>
</dbReference>
<dbReference type="OrthoDB" id="9805601at2"/>
<dbReference type="FunFam" id="3.40.50.300:FF:000134">
    <property type="entry name" value="Iron-enterobactin ABC transporter ATP-binding protein"/>
    <property type="match status" value="1"/>
</dbReference>